<organism evidence="1 2">
    <name type="scientific">Cytobacillus purgationiresistens</name>
    <dbReference type="NCBI Taxonomy" id="863449"/>
    <lineage>
        <taxon>Bacteria</taxon>
        <taxon>Bacillati</taxon>
        <taxon>Bacillota</taxon>
        <taxon>Bacilli</taxon>
        <taxon>Bacillales</taxon>
        <taxon>Bacillaceae</taxon>
        <taxon>Cytobacillus</taxon>
    </lineage>
</organism>
<evidence type="ECO:0000313" key="2">
    <source>
        <dbReference type="Proteomes" id="UP001238088"/>
    </source>
</evidence>
<gene>
    <name evidence="1" type="ORF">J2S17_004241</name>
</gene>
<keyword evidence="2" id="KW-1185">Reference proteome</keyword>
<dbReference type="Proteomes" id="UP001238088">
    <property type="component" value="Unassembled WGS sequence"/>
</dbReference>
<dbReference type="EMBL" id="JAUSUB010000022">
    <property type="protein sequence ID" value="MDQ0272349.1"/>
    <property type="molecule type" value="Genomic_DNA"/>
</dbReference>
<dbReference type="RefSeq" id="WP_307477647.1">
    <property type="nucleotide sequence ID" value="NZ_JAUSUB010000022.1"/>
</dbReference>
<sequence length="45" mass="5119">MASQEAVELAKKIIELDLLRDEIWEHYAAVAGEDAHELLRLVQNS</sequence>
<proteinExistence type="predicted"/>
<protein>
    <submittedName>
        <fullName evidence="1">Uncharacterized protein</fullName>
    </submittedName>
</protein>
<reference evidence="1 2" key="1">
    <citation type="submission" date="2023-07" db="EMBL/GenBank/DDBJ databases">
        <title>Genomic Encyclopedia of Type Strains, Phase IV (KMG-IV): sequencing the most valuable type-strain genomes for metagenomic binning, comparative biology and taxonomic classification.</title>
        <authorList>
            <person name="Goeker M."/>
        </authorList>
    </citation>
    <scope>NUCLEOTIDE SEQUENCE [LARGE SCALE GENOMIC DNA]</scope>
    <source>
        <strain evidence="1 2">DSM 23494</strain>
    </source>
</reference>
<comment type="caution">
    <text evidence="1">The sequence shown here is derived from an EMBL/GenBank/DDBJ whole genome shotgun (WGS) entry which is preliminary data.</text>
</comment>
<evidence type="ECO:0000313" key="1">
    <source>
        <dbReference type="EMBL" id="MDQ0272349.1"/>
    </source>
</evidence>
<name>A0ABU0AM69_9BACI</name>
<accession>A0ABU0AM69</accession>